<dbReference type="AlphaFoldDB" id="A0A9Q4FYW5"/>
<keyword evidence="8" id="KW-1133">Transmembrane helix</keyword>
<keyword evidence="8" id="KW-0812">Transmembrane</keyword>
<name>A0A9Q4FYW5_SALAG</name>
<dbReference type="SUPFAM" id="SSF46626">
    <property type="entry name" value="Cytochrome c"/>
    <property type="match status" value="1"/>
</dbReference>
<dbReference type="GO" id="GO:0009055">
    <property type="term" value="F:electron transfer activity"/>
    <property type="evidence" value="ECO:0007669"/>
    <property type="project" value="InterPro"/>
</dbReference>
<proteinExistence type="predicted"/>
<gene>
    <name evidence="10" type="ORF">HXA33_09385</name>
</gene>
<keyword evidence="2 6" id="KW-0349">Heme</keyword>
<organism evidence="10 11">
    <name type="scientific">Salipaludibacillus agaradhaerens</name>
    <name type="common">Bacillus agaradhaerens</name>
    <dbReference type="NCBI Taxonomy" id="76935"/>
    <lineage>
        <taxon>Bacteria</taxon>
        <taxon>Bacillati</taxon>
        <taxon>Bacillota</taxon>
        <taxon>Bacilli</taxon>
        <taxon>Bacillales</taxon>
        <taxon>Bacillaceae</taxon>
    </lineage>
</organism>
<evidence type="ECO:0000256" key="7">
    <source>
        <dbReference type="PIRSR" id="PIRSR000025-2"/>
    </source>
</evidence>
<keyword evidence="3 7" id="KW-0479">Metal-binding</keyword>
<protein>
    <submittedName>
        <fullName evidence="10">Cytochrome c</fullName>
    </submittedName>
</protein>
<reference evidence="10" key="1">
    <citation type="submission" date="2020-06" db="EMBL/GenBank/DDBJ databases">
        <title>Insight into the genomes of haloalkaliphilic bacilli from Kenyan soda lakes.</title>
        <authorList>
            <person name="Mwirichia R."/>
            <person name="Villamizar G.C."/>
            <person name="Poehlein A."/>
            <person name="Mugweru J."/>
            <person name="Kipnyargis A."/>
            <person name="Kiplimo D."/>
            <person name="Orwa P."/>
            <person name="Daniel R."/>
        </authorList>
    </citation>
    <scope>NUCLEOTIDE SEQUENCE</scope>
    <source>
        <strain evidence="10">B1096_S55</strain>
    </source>
</reference>
<evidence type="ECO:0000259" key="9">
    <source>
        <dbReference type="PROSITE" id="PS51007"/>
    </source>
</evidence>
<dbReference type="GO" id="GO:0020037">
    <property type="term" value="F:heme binding"/>
    <property type="evidence" value="ECO:0007669"/>
    <property type="project" value="InterPro"/>
</dbReference>
<evidence type="ECO:0000313" key="10">
    <source>
        <dbReference type="EMBL" id="MCR6096766.1"/>
    </source>
</evidence>
<feature type="domain" description="Cytochrome c" evidence="9">
    <location>
        <begin position="48"/>
        <end position="119"/>
    </location>
</feature>
<accession>A0A9Q4FYW5</accession>
<feature type="binding site" description="axial binding residue" evidence="7">
    <location>
        <position position="65"/>
    </location>
    <ligand>
        <name>heme c</name>
        <dbReference type="ChEBI" id="CHEBI:61717"/>
    </ligand>
    <ligandPart>
        <name>Fe</name>
        <dbReference type="ChEBI" id="CHEBI:18248"/>
    </ligandPart>
</feature>
<dbReference type="GO" id="GO:0005506">
    <property type="term" value="F:iron ion binding"/>
    <property type="evidence" value="ECO:0007669"/>
    <property type="project" value="InterPro"/>
</dbReference>
<feature type="binding site" description="covalent" evidence="6">
    <location>
        <position position="64"/>
    </location>
    <ligand>
        <name>heme c</name>
        <dbReference type="ChEBI" id="CHEBI:61717"/>
    </ligand>
</feature>
<keyword evidence="5 7" id="KW-0408">Iron</keyword>
<evidence type="ECO:0000256" key="2">
    <source>
        <dbReference type="ARBA" id="ARBA00022617"/>
    </source>
</evidence>
<dbReference type="InterPro" id="IPR051811">
    <property type="entry name" value="Cytochrome_c550/c551-like"/>
</dbReference>
<comment type="PTM">
    <text evidence="6">Binds 1 heme c group covalently per subunit.</text>
</comment>
<dbReference type="GO" id="GO:0016020">
    <property type="term" value="C:membrane"/>
    <property type="evidence" value="ECO:0007669"/>
    <property type="project" value="InterPro"/>
</dbReference>
<dbReference type="Gene3D" id="1.10.760.10">
    <property type="entry name" value="Cytochrome c-like domain"/>
    <property type="match status" value="1"/>
</dbReference>
<dbReference type="EMBL" id="JABXYM010000001">
    <property type="protein sequence ID" value="MCR6096766.1"/>
    <property type="molecule type" value="Genomic_DNA"/>
</dbReference>
<evidence type="ECO:0000256" key="6">
    <source>
        <dbReference type="PIRSR" id="PIRSR000025-1"/>
    </source>
</evidence>
<evidence type="ECO:0000256" key="4">
    <source>
        <dbReference type="ARBA" id="ARBA00022982"/>
    </source>
</evidence>
<dbReference type="RefSeq" id="WP_257821284.1">
    <property type="nucleotide sequence ID" value="NZ_JABXYM010000001.1"/>
</dbReference>
<sequence>MKGKPLYPFAVTAVLGIGLIIILSFVGINMDDQASENGDNNEAQEFDDPIELGESLYQSSCVSCHGGDLEGASGPALDGGNLSQEDILNAISEGPGTMPAGLVTGEEAEAVAEFILAENE</sequence>
<evidence type="ECO:0000256" key="5">
    <source>
        <dbReference type="ARBA" id="ARBA00023004"/>
    </source>
</evidence>
<feature type="binding site" description="axial binding residue" evidence="7">
    <location>
        <position position="98"/>
    </location>
    <ligand>
        <name>heme c</name>
        <dbReference type="ChEBI" id="CHEBI:61717"/>
    </ligand>
    <ligandPart>
        <name>Fe</name>
        <dbReference type="ChEBI" id="CHEBI:18248"/>
    </ligandPart>
</feature>
<dbReference type="PROSITE" id="PS51007">
    <property type="entry name" value="CYTC"/>
    <property type="match status" value="1"/>
</dbReference>
<dbReference type="Pfam" id="PF13442">
    <property type="entry name" value="Cytochrome_CBB3"/>
    <property type="match status" value="1"/>
</dbReference>
<keyword evidence="1" id="KW-0813">Transport</keyword>
<keyword evidence="4" id="KW-0249">Electron transport</keyword>
<dbReference type="InterPro" id="IPR036909">
    <property type="entry name" value="Cyt_c-like_dom_sf"/>
</dbReference>
<keyword evidence="11" id="KW-1185">Reference proteome</keyword>
<evidence type="ECO:0000256" key="1">
    <source>
        <dbReference type="ARBA" id="ARBA00022448"/>
    </source>
</evidence>
<dbReference type="PIRSF" id="PIRSF000025">
    <property type="entry name" value="Cytc_Bsub_c550"/>
    <property type="match status" value="1"/>
</dbReference>
<evidence type="ECO:0000256" key="8">
    <source>
        <dbReference type="SAM" id="Phobius"/>
    </source>
</evidence>
<feature type="binding site" description="covalent" evidence="6">
    <location>
        <position position="61"/>
    </location>
    <ligand>
        <name>heme c</name>
        <dbReference type="ChEBI" id="CHEBI:61717"/>
    </ligand>
</feature>
<dbReference type="PANTHER" id="PTHR37823">
    <property type="entry name" value="CYTOCHROME C-553-LIKE"/>
    <property type="match status" value="1"/>
</dbReference>
<dbReference type="PANTHER" id="PTHR37823:SF4">
    <property type="entry name" value="MENAQUINOL-CYTOCHROME C REDUCTASE CYTOCHROME B_C SUBUNIT"/>
    <property type="match status" value="1"/>
</dbReference>
<keyword evidence="8" id="KW-0472">Membrane</keyword>
<evidence type="ECO:0000256" key="3">
    <source>
        <dbReference type="ARBA" id="ARBA00022723"/>
    </source>
</evidence>
<feature type="transmembrane region" description="Helical" evidence="8">
    <location>
        <begin position="6"/>
        <end position="28"/>
    </location>
</feature>
<dbReference type="Proteomes" id="UP001057753">
    <property type="component" value="Unassembled WGS sequence"/>
</dbReference>
<comment type="caution">
    <text evidence="10">The sequence shown here is derived from an EMBL/GenBank/DDBJ whole genome shotgun (WGS) entry which is preliminary data.</text>
</comment>
<evidence type="ECO:0000313" key="11">
    <source>
        <dbReference type="Proteomes" id="UP001057753"/>
    </source>
</evidence>
<dbReference type="InterPro" id="IPR012218">
    <property type="entry name" value="Cyt_c_BACSU-c550-type"/>
</dbReference>
<dbReference type="InterPro" id="IPR009056">
    <property type="entry name" value="Cyt_c-like_dom"/>
</dbReference>